<comment type="caution">
    <text evidence="1">The sequence shown here is derived from an EMBL/GenBank/DDBJ whole genome shotgun (WGS) entry which is preliminary data.</text>
</comment>
<sequence>MPQNGIGVKNFLGASFGESLKEDDAFRHCSRISRYQVARSEPAPDLPVPQSGRRVARRVRLCHPGLAPDSAGLHCTVRCLLLVLVVS</sequence>
<evidence type="ECO:0000313" key="1">
    <source>
        <dbReference type="EMBL" id="GIX73289.1"/>
    </source>
</evidence>
<evidence type="ECO:0000313" key="2">
    <source>
        <dbReference type="Proteomes" id="UP001054837"/>
    </source>
</evidence>
<name>A0AAV4MR43_9ARAC</name>
<reference evidence="1 2" key="1">
    <citation type="submission" date="2021-06" db="EMBL/GenBank/DDBJ databases">
        <title>Caerostris darwini draft genome.</title>
        <authorList>
            <person name="Kono N."/>
            <person name="Arakawa K."/>
        </authorList>
    </citation>
    <scope>NUCLEOTIDE SEQUENCE [LARGE SCALE GENOMIC DNA]</scope>
</reference>
<proteinExistence type="predicted"/>
<protein>
    <submittedName>
        <fullName evidence="1">Uncharacterized protein</fullName>
    </submittedName>
</protein>
<dbReference type="Proteomes" id="UP001054837">
    <property type="component" value="Unassembled WGS sequence"/>
</dbReference>
<gene>
    <name evidence="1" type="ORF">CDAR_243191</name>
</gene>
<dbReference type="AlphaFoldDB" id="A0AAV4MR43"/>
<keyword evidence="2" id="KW-1185">Reference proteome</keyword>
<accession>A0AAV4MR43</accession>
<dbReference type="EMBL" id="BPLQ01000598">
    <property type="protein sequence ID" value="GIX73289.1"/>
    <property type="molecule type" value="Genomic_DNA"/>
</dbReference>
<organism evidence="1 2">
    <name type="scientific">Caerostris darwini</name>
    <dbReference type="NCBI Taxonomy" id="1538125"/>
    <lineage>
        <taxon>Eukaryota</taxon>
        <taxon>Metazoa</taxon>
        <taxon>Ecdysozoa</taxon>
        <taxon>Arthropoda</taxon>
        <taxon>Chelicerata</taxon>
        <taxon>Arachnida</taxon>
        <taxon>Araneae</taxon>
        <taxon>Araneomorphae</taxon>
        <taxon>Entelegynae</taxon>
        <taxon>Araneoidea</taxon>
        <taxon>Araneidae</taxon>
        <taxon>Caerostris</taxon>
    </lineage>
</organism>